<evidence type="ECO:0000259" key="4">
    <source>
        <dbReference type="Pfam" id="PF01464"/>
    </source>
</evidence>
<dbReference type="InterPro" id="IPR008258">
    <property type="entry name" value="Transglycosylase_SLT_dom_1"/>
</dbReference>
<dbReference type="GO" id="GO:0000270">
    <property type="term" value="P:peptidoglycan metabolic process"/>
    <property type="evidence" value="ECO:0007669"/>
    <property type="project" value="InterPro"/>
</dbReference>
<dbReference type="InterPro" id="IPR019301">
    <property type="entry name" value="Flagellar_prot_FlgJ_N"/>
</dbReference>
<dbReference type="SUPFAM" id="SSF53955">
    <property type="entry name" value="Lysozyme-like"/>
    <property type="match status" value="1"/>
</dbReference>
<dbReference type="eggNOG" id="COG3951">
    <property type="taxonomic scope" value="Bacteria"/>
</dbReference>
<protein>
    <submittedName>
        <fullName evidence="6">Lytic transglycosylase</fullName>
    </submittedName>
</protein>
<reference evidence="6 7" key="1">
    <citation type="submission" date="2017-06" db="EMBL/GenBank/DDBJ databases">
        <title>Draft genome of Pseudomonas nitroreducens DF05.</title>
        <authorList>
            <person name="Iyer R."/>
        </authorList>
    </citation>
    <scope>NUCLEOTIDE SEQUENCE [LARGE SCALE GENOMIC DNA]</scope>
    <source>
        <strain evidence="6 7">DF05</strain>
    </source>
</reference>
<dbReference type="InterPro" id="IPR000189">
    <property type="entry name" value="Transglyc_AS"/>
</dbReference>
<evidence type="ECO:0000313" key="6">
    <source>
        <dbReference type="EMBL" id="OWP52347.1"/>
    </source>
</evidence>
<dbReference type="AlphaFoldDB" id="A0A246FDF2"/>
<feature type="region of interest" description="Disordered" evidence="3">
    <location>
        <begin position="1"/>
        <end position="23"/>
    </location>
</feature>
<dbReference type="STRING" id="46680.GCA_000807755_03420"/>
<evidence type="ECO:0000256" key="3">
    <source>
        <dbReference type="SAM" id="MobiDB-lite"/>
    </source>
</evidence>
<dbReference type="EMBL" id="NJBA01000001">
    <property type="protein sequence ID" value="OWP52347.1"/>
    <property type="molecule type" value="Genomic_DNA"/>
</dbReference>
<keyword evidence="2" id="KW-1005">Bacterial flagellum biogenesis</keyword>
<dbReference type="GO" id="GO:0044781">
    <property type="term" value="P:bacterial-type flagellum organization"/>
    <property type="evidence" value="ECO:0007669"/>
    <property type="project" value="UniProtKB-KW"/>
</dbReference>
<dbReference type="GO" id="GO:0016020">
    <property type="term" value="C:membrane"/>
    <property type="evidence" value="ECO:0007669"/>
    <property type="project" value="InterPro"/>
</dbReference>
<dbReference type="PANTHER" id="PTHR37423">
    <property type="entry name" value="SOLUBLE LYTIC MUREIN TRANSGLYCOSYLASE-RELATED"/>
    <property type="match status" value="1"/>
</dbReference>
<organism evidence="6 7">
    <name type="scientific">Pseudomonas nitroreducens</name>
    <dbReference type="NCBI Taxonomy" id="46680"/>
    <lineage>
        <taxon>Bacteria</taxon>
        <taxon>Pseudomonadati</taxon>
        <taxon>Pseudomonadota</taxon>
        <taxon>Gammaproteobacteria</taxon>
        <taxon>Pseudomonadales</taxon>
        <taxon>Pseudomonadaceae</taxon>
        <taxon>Pseudomonas</taxon>
    </lineage>
</organism>
<dbReference type="eggNOG" id="COG0741">
    <property type="taxonomic scope" value="Bacteria"/>
</dbReference>
<dbReference type="Pfam" id="PF10135">
    <property type="entry name" value="Rod-binding"/>
    <property type="match status" value="1"/>
</dbReference>
<dbReference type="CDD" id="cd13401">
    <property type="entry name" value="Slt70-like"/>
    <property type="match status" value="1"/>
</dbReference>
<dbReference type="Gene3D" id="1.10.530.10">
    <property type="match status" value="1"/>
</dbReference>
<evidence type="ECO:0000256" key="2">
    <source>
        <dbReference type="ARBA" id="ARBA00022795"/>
    </source>
</evidence>
<comment type="similarity">
    <text evidence="1">Belongs to the transglycosylase Slt family.</text>
</comment>
<evidence type="ECO:0000256" key="1">
    <source>
        <dbReference type="ARBA" id="ARBA00007734"/>
    </source>
</evidence>
<dbReference type="InterPro" id="IPR023346">
    <property type="entry name" value="Lysozyme-like_dom_sf"/>
</dbReference>
<dbReference type="Proteomes" id="UP000198145">
    <property type="component" value="Unassembled WGS sequence"/>
</dbReference>
<name>A0A246FDF2_PSENT</name>
<evidence type="ECO:0000259" key="5">
    <source>
        <dbReference type="Pfam" id="PF10135"/>
    </source>
</evidence>
<dbReference type="GO" id="GO:0008933">
    <property type="term" value="F:peptidoglycan lytic transglycosylase activity"/>
    <property type="evidence" value="ECO:0007669"/>
    <property type="project" value="InterPro"/>
</dbReference>
<sequence>MSITSLNRPIVPAGQPGESPEQVRREQLQAASEQFEAMFLQQILKQMRKAGDVLSAGSPLRSRDLDTMRDFYDEALAEHLASRKQTGIADLLVRQLSAEPADTSQPVALTEAGEALRRPSVSSRNPLVDTWQRGVDRLAHAWQQGSAGFRTLVDSVIGQESGGDPTAVSPKGARGLMQLMPDTAREVAGELGLPYDEQRLTSDPAYNKALGSAYLGRMLDRYDGQHVLALAAYNAGPGKVDEWLKNNGDPRSGQIGMADWVRSIPYDETRDYTLGVLRRVREAQAPPRLPGSGLSPESGLKYAPQEGFKRHGDCVAYQGQQPEFVSRPASAAFAQPIRLESKENAS</sequence>
<proteinExistence type="inferred from homology"/>
<dbReference type="Pfam" id="PF01464">
    <property type="entry name" value="SLT"/>
    <property type="match status" value="1"/>
</dbReference>
<dbReference type="PANTHER" id="PTHR37423:SF2">
    <property type="entry name" value="MEMBRANE-BOUND LYTIC MUREIN TRANSGLYCOSYLASE C"/>
    <property type="match status" value="1"/>
</dbReference>
<feature type="region of interest" description="Disordered" evidence="3">
    <location>
        <begin position="283"/>
        <end position="305"/>
    </location>
</feature>
<evidence type="ECO:0000313" key="7">
    <source>
        <dbReference type="Proteomes" id="UP000198145"/>
    </source>
</evidence>
<accession>A0A246FDF2</accession>
<gene>
    <name evidence="6" type="ORF">CEG18_00510</name>
</gene>
<dbReference type="PROSITE" id="PS00922">
    <property type="entry name" value="TRANSGLYCOSYLASE"/>
    <property type="match status" value="1"/>
</dbReference>
<dbReference type="RefSeq" id="WP_088415839.1">
    <property type="nucleotide sequence ID" value="NZ_NJBA01000001.1"/>
</dbReference>
<feature type="domain" description="Transglycosylase SLT" evidence="4">
    <location>
        <begin position="142"/>
        <end position="249"/>
    </location>
</feature>
<feature type="domain" description="Flagellar protein FlgJ N-terminal" evidence="5">
    <location>
        <begin position="45"/>
        <end position="95"/>
    </location>
</feature>
<comment type="caution">
    <text evidence="6">The sequence shown here is derived from an EMBL/GenBank/DDBJ whole genome shotgun (WGS) entry which is preliminary data.</text>
</comment>